<dbReference type="eggNOG" id="KOG3900">
    <property type="taxonomic scope" value="Eukaryota"/>
</dbReference>
<dbReference type="SUPFAM" id="SSF57501">
    <property type="entry name" value="Cystine-knot cytokines"/>
    <property type="match status" value="1"/>
</dbReference>
<dbReference type="GeneTree" id="ENSGT00940000157214"/>
<organism evidence="12 13">
    <name type="scientific">Latimeria chalumnae</name>
    <name type="common">Coelacanth</name>
    <dbReference type="NCBI Taxonomy" id="7897"/>
    <lineage>
        <taxon>Eukaryota</taxon>
        <taxon>Metazoa</taxon>
        <taxon>Chordata</taxon>
        <taxon>Craniata</taxon>
        <taxon>Vertebrata</taxon>
        <taxon>Euteleostomi</taxon>
        <taxon>Coelacanthiformes</taxon>
        <taxon>Coelacanthidae</taxon>
        <taxon>Latimeria</taxon>
    </lineage>
</organism>
<dbReference type="GO" id="GO:0005615">
    <property type="term" value="C:extracellular space"/>
    <property type="evidence" value="ECO:0007669"/>
    <property type="project" value="TreeGrafter"/>
</dbReference>
<dbReference type="PROSITE" id="PS00250">
    <property type="entry name" value="TGF_BETA_1"/>
    <property type="match status" value="1"/>
</dbReference>
<evidence type="ECO:0000256" key="5">
    <source>
        <dbReference type="ARBA" id="ARBA00023157"/>
    </source>
</evidence>
<evidence type="ECO:0000256" key="7">
    <source>
        <dbReference type="ARBA" id="ARBA00042879"/>
    </source>
</evidence>
<evidence type="ECO:0000313" key="12">
    <source>
        <dbReference type="Ensembl" id="ENSLACP00000018595.1"/>
    </source>
</evidence>
<feature type="region of interest" description="Disordered" evidence="9">
    <location>
        <begin position="314"/>
        <end position="335"/>
    </location>
</feature>
<dbReference type="HOGENOM" id="CLU_020515_10_0_1"/>
<dbReference type="OMA" id="VHMLKLY"/>
<dbReference type="EMBL" id="AFYH01039681">
    <property type="status" value="NOT_ANNOTATED_CDS"/>
    <property type="molecule type" value="Genomic_DNA"/>
</dbReference>
<reference evidence="12" key="2">
    <citation type="submission" date="2025-08" db="UniProtKB">
        <authorList>
            <consortium name="Ensembl"/>
        </authorList>
    </citation>
    <scope>IDENTIFICATION</scope>
</reference>
<evidence type="ECO:0000313" key="13">
    <source>
        <dbReference type="Proteomes" id="UP000008672"/>
    </source>
</evidence>
<dbReference type="Proteomes" id="UP000008672">
    <property type="component" value="Unassembled WGS sequence"/>
</dbReference>
<feature type="signal peptide" evidence="10">
    <location>
        <begin position="1"/>
        <end position="30"/>
    </location>
</feature>
<keyword evidence="13" id="KW-1185">Reference proteome</keyword>
<reference evidence="13" key="1">
    <citation type="submission" date="2011-08" db="EMBL/GenBank/DDBJ databases">
        <title>The draft genome of Latimeria chalumnae.</title>
        <authorList>
            <person name="Di Palma F."/>
            <person name="Alfoldi J."/>
            <person name="Johnson J."/>
            <person name="Berlin A."/>
            <person name="Gnerre S."/>
            <person name="Jaffe D."/>
            <person name="MacCallum I."/>
            <person name="Young S."/>
            <person name="Walker B.J."/>
            <person name="Lander E."/>
            <person name="Lindblad-Toh K."/>
        </authorList>
    </citation>
    <scope>NUCLEOTIDE SEQUENCE [LARGE SCALE GENOMIC DNA]</scope>
    <source>
        <strain evidence="13">Wild caught</strain>
    </source>
</reference>
<accession>H3B9M4</accession>
<dbReference type="InterPro" id="IPR015615">
    <property type="entry name" value="TGF-beta-rel"/>
</dbReference>
<name>H3B9M4_LATCH</name>
<feature type="chain" id="PRO_5003580606" description="Growth/differentiation factor 10" evidence="10">
    <location>
        <begin position="31"/>
        <end position="440"/>
    </location>
</feature>
<evidence type="ECO:0000256" key="4">
    <source>
        <dbReference type="ARBA" id="ARBA00023030"/>
    </source>
</evidence>
<evidence type="ECO:0000256" key="2">
    <source>
        <dbReference type="ARBA" id="ARBA00006656"/>
    </source>
</evidence>
<feature type="compositionally biased region" description="Basic residues" evidence="9">
    <location>
        <begin position="314"/>
        <end position="323"/>
    </location>
</feature>
<evidence type="ECO:0000256" key="1">
    <source>
        <dbReference type="ARBA" id="ARBA00004613"/>
    </source>
</evidence>
<evidence type="ECO:0000256" key="10">
    <source>
        <dbReference type="SAM" id="SignalP"/>
    </source>
</evidence>
<dbReference type="GO" id="GO:0005125">
    <property type="term" value="F:cytokine activity"/>
    <property type="evidence" value="ECO:0007669"/>
    <property type="project" value="TreeGrafter"/>
</dbReference>
<protein>
    <recommendedName>
        <fullName evidence="6">Growth/differentiation factor 10</fullName>
    </recommendedName>
    <alternativeName>
        <fullName evidence="7">Bone morphogenetic protein 3B</fullName>
    </alternativeName>
</protein>
<dbReference type="InterPro" id="IPR001839">
    <property type="entry name" value="TGF-b_C"/>
</dbReference>
<dbReference type="GO" id="GO:0045669">
    <property type="term" value="P:positive regulation of osteoblast differentiation"/>
    <property type="evidence" value="ECO:0007669"/>
    <property type="project" value="TreeGrafter"/>
</dbReference>
<evidence type="ECO:0000256" key="6">
    <source>
        <dbReference type="ARBA" id="ARBA00040122"/>
    </source>
</evidence>
<dbReference type="PANTHER" id="PTHR11848:SF145">
    <property type="entry name" value="GROWTH_DIFFERENTIATION FACTOR 10"/>
    <property type="match status" value="1"/>
</dbReference>
<comment type="subcellular location">
    <subcellularLocation>
        <location evidence="1">Secreted</location>
    </subcellularLocation>
</comment>
<dbReference type="PANTHER" id="PTHR11848">
    <property type="entry name" value="TGF-BETA FAMILY"/>
    <property type="match status" value="1"/>
</dbReference>
<sequence>RNPSRAMTQRAAPVLPSLLCLLFALTPAGATDSQAFQAAESGELLSEAQSEGSPLDSPAQDVVAAHMFKLYEKYHREGNRPRNGNTVRSFKANLEMIYEMPLYWFNLTSIQESEMILAGTFHFFLDKRPRHRQIFCKRSKNSSCRLLQVQPIPKANLIFRSTSPNSAFGSILGNLTLFPHRKGVWQVKDISHIIKEARREEELVITVEIDLGEKHQSHSEPATLHHHLPYLLVYANDLAISEPNSVAGTLQRYDPFPLHDGEPTQSPNASPEIRARRDTYLSGSIINNELPDMEYSNYKKHDLWESAYKSLRPKSSRKERRRKGQENRDGISKSQVLDFDERTMKKARRRQWNEPRFCSRRYLKVDFADIGWSEWIISPKSFDAFYCAGACEFPMPKIVRPSNHATIQSIVKLSVLFLDENKNVVLKVYPNMSVETCACR</sequence>
<dbReference type="InterPro" id="IPR029034">
    <property type="entry name" value="Cystine-knot_cytokine"/>
</dbReference>
<evidence type="ECO:0000256" key="3">
    <source>
        <dbReference type="ARBA" id="ARBA00022525"/>
    </source>
</evidence>
<dbReference type="InterPro" id="IPR017948">
    <property type="entry name" value="TGFb_CS"/>
</dbReference>
<proteinExistence type="inferred from homology"/>
<dbReference type="InParanoid" id="H3B9M4"/>
<dbReference type="GO" id="GO:0008083">
    <property type="term" value="F:growth factor activity"/>
    <property type="evidence" value="ECO:0007669"/>
    <property type="project" value="UniProtKB-KW"/>
</dbReference>
<evidence type="ECO:0000259" key="11">
    <source>
        <dbReference type="PROSITE" id="PS51362"/>
    </source>
</evidence>
<dbReference type="Ensembl" id="ENSLACT00000018728.1">
    <property type="protein sequence ID" value="ENSLACP00000018595.1"/>
    <property type="gene ID" value="ENSLACG00000016374.1"/>
</dbReference>
<keyword evidence="5" id="KW-1015">Disulfide bond</keyword>
<feature type="region of interest" description="Disordered" evidence="9">
    <location>
        <begin position="251"/>
        <end position="275"/>
    </location>
</feature>
<keyword evidence="3" id="KW-0964">Secreted</keyword>
<dbReference type="STRING" id="7897.ENSLACP00000018595"/>
<reference evidence="12" key="3">
    <citation type="submission" date="2025-09" db="UniProtKB">
        <authorList>
            <consortium name="Ensembl"/>
        </authorList>
    </citation>
    <scope>IDENTIFICATION</scope>
</reference>
<comment type="similarity">
    <text evidence="2 8">Belongs to the TGF-beta family.</text>
</comment>
<dbReference type="Gene3D" id="2.10.90.10">
    <property type="entry name" value="Cystine-knot cytokines"/>
    <property type="match status" value="1"/>
</dbReference>
<keyword evidence="10" id="KW-0732">Signal</keyword>
<evidence type="ECO:0000256" key="8">
    <source>
        <dbReference type="RuleBase" id="RU000354"/>
    </source>
</evidence>
<dbReference type="SMART" id="SM00204">
    <property type="entry name" value="TGFB"/>
    <property type="match status" value="1"/>
</dbReference>
<dbReference type="AlphaFoldDB" id="H3B9M4"/>
<keyword evidence="4 8" id="KW-0339">Growth factor</keyword>
<dbReference type="FunCoup" id="H3B9M4">
    <property type="interactions" value="250"/>
</dbReference>
<evidence type="ECO:0000256" key="9">
    <source>
        <dbReference type="SAM" id="MobiDB-lite"/>
    </source>
</evidence>
<dbReference type="PROSITE" id="PS51362">
    <property type="entry name" value="TGF_BETA_2"/>
    <property type="match status" value="1"/>
</dbReference>
<dbReference type="Pfam" id="PF00019">
    <property type="entry name" value="TGF_beta"/>
    <property type="match status" value="1"/>
</dbReference>
<gene>
    <name evidence="12" type="primary">GDF10</name>
</gene>
<feature type="domain" description="TGF-beta family profile" evidence="11">
    <location>
        <begin position="347"/>
        <end position="440"/>
    </location>
</feature>